<accession>A0AAV7T2H5</accession>
<dbReference type="EMBL" id="JANPWB010000007">
    <property type="protein sequence ID" value="KAJ1170207.1"/>
    <property type="molecule type" value="Genomic_DNA"/>
</dbReference>
<dbReference type="AlphaFoldDB" id="A0AAV7T2H5"/>
<comment type="caution">
    <text evidence="1">The sequence shown here is derived from an EMBL/GenBank/DDBJ whole genome shotgun (WGS) entry which is preliminary data.</text>
</comment>
<protein>
    <submittedName>
        <fullName evidence="1">Uncharacterized protein</fullName>
    </submittedName>
</protein>
<organism evidence="1 2">
    <name type="scientific">Pleurodeles waltl</name>
    <name type="common">Iberian ribbed newt</name>
    <dbReference type="NCBI Taxonomy" id="8319"/>
    <lineage>
        <taxon>Eukaryota</taxon>
        <taxon>Metazoa</taxon>
        <taxon>Chordata</taxon>
        <taxon>Craniata</taxon>
        <taxon>Vertebrata</taxon>
        <taxon>Euteleostomi</taxon>
        <taxon>Amphibia</taxon>
        <taxon>Batrachia</taxon>
        <taxon>Caudata</taxon>
        <taxon>Salamandroidea</taxon>
        <taxon>Salamandridae</taxon>
        <taxon>Pleurodelinae</taxon>
        <taxon>Pleurodeles</taxon>
    </lineage>
</organism>
<evidence type="ECO:0000313" key="1">
    <source>
        <dbReference type="EMBL" id="KAJ1170207.1"/>
    </source>
</evidence>
<reference evidence="1" key="1">
    <citation type="journal article" date="2022" name="bioRxiv">
        <title>Sequencing and chromosome-scale assembly of the giantPleurodeles waltlgenome.</title>
        <authorList>
            <person name="Brown T."/>
            <person name="Elewa A."/>
            <person name="Iarovenko S."/>
            <person name="Subramanian E."/>
            <person name="Araus A.J."/>
            <person name="Petzold A."/>
            <person name="Susuki M."/>
            <person name="Suzuki K.-i.T."/>
            <person name="Hayashi T."/>
            <person name="Toyoda A."/>
            <person name="Oliveira C."/>
            <person name="Osipova E."/>
            <person name="Leigh N.D."/>
            <person name="Simon A."/>
            <person name="Yun M.H."/>
        </authorList>
    </citation>
    <scope>NUCLEOTIDE SEQUENCE</scope>
    <source>
        <strain evidence="1">20211129_DDA</strain>
        <tissue evidence="1">Liver</tissue>
    </source>
</reference>
<evidence type="ECO:0000313" key="2">
    <source>
        <dbReference type="Proteomes" id="UP001066276"/>
    </source>
</evidence>
<name>A0AAV7T2H5_PLEWA</name>
<sequence>MEGGLGSPVVETGMSIPVPSIITTGGGAAATESLAVRILKIPQAVLGGPLGRRRSTFSQEVPPPGGSVRELAAMQLVYLHCHNMADLHRHAASSLTTTAGVDGQDCQGHNDHLSFGVSSAADLFQDVIQYIIQPVVNAFKYSDDIDFMSYTEGA</sequence>
<keyword evidence="2" id="KW-1185">Reference proteome</keyword>
<proteinExistence type="predicted"/>
<gene>
    <name evidence="1" type="ORF">NDU88_002088</name>
</gene>
<dbReference type="Proteomes" id="UP001066276">
    <property type="component" value="Chromosome 4_1"/>
</dbReference>